<evidence type="ECO:0000256" key="9">
    <source>
        <dbReference type="ARBA" id="ARBA00023239"/>
    </source>
</evidence>
<comment type="catalytic activity">
    <reaction evidence="11">
        <text>7,8-dihydroneopterin 3'-triphosphate + H2O = 6-carboxy-5,6,7,8-tetrahydropterin + triphosphate + acetaldehyde + 2 H(+)</text>
        <dbReference type="Rhea" id="RHEA:27966"/>
        <dbReference type="ChEBI" id="CHEBI:15343"/>
        <dbReference type="ChEBI" id="CHEBI:15377"/>
        <dbReference type="ChEBI" id="CHEBI:15378"/>
        <dbReference type="ChEBI" id="CHEBI:18036"/>
        <dbReference type="ChEBI" id="CHEBI:58462"/>
        <dbReference type="ChEBI" id="CHEBI:61032"/>
        <dbReference type="EC" id="4.1.2.50"/>
    </reaction>
</comment>
<keyword evidence="7" id="KW-0479">Metal-binding</keyword>
<evidence type="ECO:0000256" key="4">
    <source>
        <dbReference type="ARBA" id="ARBA00008900"/>
    </source>
</evidence>
<comment type="caution">
    <text evidence="12">The sequence shown here is derived from an EMBL/GenBank/DDBJ whole genome shotgun (WGS) entry which is preliminary data.</text>
</comment>
<dbReference type="UniPathway" id="UPA00391"/>
<dbReference type="Pfam" id="PF01242">
    <property type="entry name" value="PTPS"/>
    <property type="match status" value="1"/>
</dbReference>
<dbReference type="AlphaFoldDB" id="A0A7C9V1G5"/>
<evidence type="ECO:0000256" key="5">
    <source>
        <dbReference type="ARBA" id="ARBA00012982"/>
    </source>
</evidence>
<keyword evidence="13" id="KW-1185">Reference proteome</keyword>
<evidence type="ECO:0000256" key="2">
    <source>
        <dbReference type="ARBA" id="ARBA00002285"/>
    </source>
</evidence>
<evidence type="ECO:0000313" key="12">
    <source>
        <dbReference type="EMBL" id="NFV82173.1"/>
    </source>
</evidence>
<proteinExistence type="inferred from homology"/>
<accession>A0A7C9V1G5</accession>
<evidence type="ECO:0000256" key="11">
    <source>
        <dbReference type="ARBA" id="ARBA00048807"/>
    </source>
</evidence>
<sequence>MTAPYRVSRRIEIDAGHRIMTHGSKCRHIHGHRYGIEVVCEAVDLHHDGEQTDMVVDFGFLKDEMMRAIDHPCDHGFIAALADRELLAMFAPQGVEADAWIAGLETTVRAEGEATTHNTRLGTKLTVVPFQPTAECLARHWYIKMFQPVRNRSGGTARLVKVTVFETPNCSAEYGE</sequence>
<keyword evidence="9" id="KW-0456">Lyase</keyword>
<comment type="cofactor">
    <cofactor evidence="1">
        <name>Zn(2+)</name>
        <dbReference type="ChEBI" id="CHEBI:29105"/>
    </cofactor>
</comment>
<dbReference type="SUPFAM" id="SSF55620">
    <property type="entry name" value="Tetrahydrobiopterin biosynthesis enzymes-like"/>
    <property type="match status" value="1"/>
</dbReference>
<dbReference type="InterPro" id="IPR038418">
    <property type="entry name" value="6-PTP_synth/QueD_sf"/>
</dbReference>
<dbReference type="EMBL" id="JAAIYP010000046">
    <property type="protein sequence ID" value="NFV82173.1"/>
    <property type="molecule type" value="Genomic_DNA"/>
</dbReference>
<evidence type="ECO:0000256" key="3">
    <source>
        <dbReference type="ARBA" id="ARBA00005061"/>
    </source>
</evidence>
<dbReference type="InterPro" id="IPR007115">
    <property type="entry name" value="6-PTP_synth/QueD"/>
</dbReference>
<name>A0A7C9V1G5_9PROT</name>
<dbReference type="RefSeq" id="WP_163682957.1">
    <property type="nucleotide sequence ID" value="NZ_JAAIYP010000046.1"/>
</dbReference>
<dbReference type="PANTHER" id="PTHR12589">
    <property type="entry name" value="PYRUVOYL TETRAHYDROBIOPTERIN SYNTHASE"/>
    <property type="match status" value="1"/>
</dbReference>
<organism evidence="12 13">
    <name type="scientific">Magnetospirillum aberrantis SpK</name>
    <dbReference type="NCBI Taxonomy" id="908842"/>
    <lineage>
        <taxon>Bacteria</taxon>
        <taxon>Pseudomonadati</taxon>
        <taxon>Pseudomonadota</taxon>
        <taxon>Alphaproteobacteria</taxon>
        <taxon>Rhodospirillales</taxon>
        <taxon>Rhodospirillaceae</taxon>
        <taxon>Magnetospirillum</taxon>
    </lineage>
</organism>
<comment type="pathway">
    <text evidence="3">Purine metabolism; 7-cyano-7-deazaguanine biosynthesis.</text>
</comment>
<reference evidence="12 13" key="1">
    <citation type="submission" date="2020-02" db="EMBL/GenBank/DDBJ databases">
        <authorList>
            <person name="Dziuba M."/>
            <person name="Kuznetsov B."/>
            <person name="Mardanov A."/>
            <person name="Ravin N."/>
            <person name="Grouzdev D."/>
        </authorList>
    </citation>
    <scope>NUCLEOTIDE SEQUENCE [LARGE SCALE GENOMIC DNA]</scope>
    <source>
        <strain evidence="12 13">SpK</strain>
    </source>
</reference>
<dbReference type="PANTHER" id="PTHR12589:SF7">
    <property type="entry name" value="6-PYRUVOYL TETRAHYDROBIOPTERIN SYNTHASE"/>
    <property type="match status" value="1"/>
</dbReference>
<evidence type="ECO:0000256" key="10">
    <source>
        <dbReference type="ARBA" id="ARBA00031449"/>
    </source>
</evidence>
<protein>
    <recommendedName>
        <fullName evidence="6">6-carboxy-5,6,7,8-tetrahydropterin synthase</fullName>
        <ecNumber evidence="5">4.1.2.50</ecNumber>
    </recommendedName>
    <alternativeName>
        <fullName evidence="10">Queuosine biosynthesis protein QueD</fullName>
    </alternativeName>
</protein>
<dbReference type="GO" id="GO:0070497">
    <property type="term" value="F:6-carboxytetrahydropterin synthase activity"/>
    <property type="evidence" value="ECO:0007669"/>
    <property type="project" value="UniProtKB-EC"/>
</dbReference>
<evidence type="ECO:0000313" key="13">
    <source>
        <dbReference type="Proteomes" id="UP000480684"/>
    </source>
</evidence>
<comment type="function">
    <text evidence="2">Catalyzes the conversion of 7,8-dihydroneopterin triphosphate (H2NTP) to 6-carboxy-5,6,7,8-tetrahydropterin (CPH4) and acetaldehyde.</text>
</comment>
<keyword evidence="8" id="KW-0862">Zinc</keyword>
<evidence type="ECO:0000256" key="6">
    <source>
        <dbReference type="ARBA" id="ARBA00018141"/>
    </source>
</evidence>
<dbReference type="Gene3D" id="3.30.479.10">
    <property type="entry name" value="6-pyruvoyl tetrahydropterin synthase/QueD"/>
    <property type="match status" value="1"/>
</dbReference>
<dbReference type="Proteomes" id="UP000480684">
    <property type="component" value="Unassembled WGS sequence"/>
</dbReference>
<evidence type="ECO:0000256" key="8">
    <source>
        <dbReference type="ARBA" id="ARBA00022833"/>
    </source>
</evidence>
<comment type="similarity">
    <text evidence="4">Belongs to the PTPS family. QueD subfamily.</text>
</comment>
<evidence type="ECO:0000256" key="7">
    <source>
        <dbReference type="ARBA" id="ARBA00022723"/>
    </source>
</evidence>
<evidence type="ECO:0000256" key="1">
    <source>
        <dbReference type="ARBA" id="ARBA00001947"/>
    </source>
</evidence>
<gene>
    <name evidence="12" type="ORF">G4223_18855</name>
</gene>
<dbReference type="EC" id="4.1.2.50" evidence="5"/>
<dbReference type="GO" id="GO:0046872">
    <property type="term" value="F:metal ion binding"/>
    <property type="evidence" value="ECO:0007669"/>
    <property type="project" value="UniProtKB-KW"/>
</dbReference>